<evidence type="ECO:0000256" key="1">
    <source>
        <dbReference type="ARBA" id="ARBA00009861"/>
    </source>
</evidence>
<dbReference type="Pfam" id="PF02458">
    <property type="entry name" value="Transferase"/>
    <property type="match status" value="1"/>
</dbReference>
<dbReference type="RefSeq" id="XP_022964371.1">
    <property type="nucleotide sequence ID" value="XM_023108603.1"/>
</dbReference>
<dbReference type="GO" id="GO:0016747">
    <property type="term" value="F:acyltransferase activity, transferring groups other than amino-acyl groups"/>
    <property type="evidence" value="ECO:0007669"/>
    <property type="project" value="TreeGrafter"/>
</dbReference>
<dbReference type="AlphaFoldDB" id="A0A6J1HIQ6"/>
<dbReference type="PANTHER" id="PTHR31642:SF115">
    <property type="entry name" value="PROTEIN ECERIFERUM 26-LIKE"/>
    <property type="match status" value="1"/>
</dbReference>
<dbReference type="InterPro" id="IPR050317">
    <property type="entry name" value="Plant_Fungal_Acyltransferase"/>
</dbReference>
<reference evidence="3" key="1">
    <citation type="submission" date="2025-08" db="UniProtKB">
        <authorList>
            <consortium name="RefSeq"/>
        </authorList>
    </citation>
    <scope>IDENTIFICATION</scope>
    <source>
        <tissue evidence="3">Young leaves</tissue>
    </source>
</reference>
<sequence length="441" mass="48001">MVSGENEQSLVHSFLVSSVGPGYSIGSDNAYHLSGLDLAMKLHYIHGIYFFDSEASRSLTVPQIKSATFSLFNEYYVTCGRLRLADSGRPFIKCNDCGARFIEAECRMTVAEWLETTGEDCSSLKMLVPQQIIGPELQFSPLIYMQVTRFKCKGFSIGLSWSHILSDAFSAAVFMNALTDLLFGGAPSAVTPPPPLAVDTITKISSPKPPLSAAAKPPLSIRLVDPVGEHWIPTNNCKMESFSFELNATQLAKLQTQMPHLTPPFESISAVLWQSIAKLRRGSEPTTVTLCKLNPIKPKGKMTGNAQKITTVKFTNTAISAADRRELAELLVDNAGEEENKLIEEAVERDDGVSDFIVYGANLTFVKWDEADLYGDGMELNSERPKYVYYTLHGVGDSGAVVVVPGSGDDSGGKGRLVTVILPENEVAELKAELMANGMVV</sequence>
<keyword evidence="2" id="KW-1185">Reference proteome</keyword>
<dbReference type="GeneID" id="111464405"/>
<dbReference type="KEGG" id="cmos:111464405"/>
<organism evidence="2 3">
    <name type="scientific">Cucurbita moschata</name>
    <name type="common">Winter crookneck squash</name>
    <name type="synonym">Cucurbita pepo var. moschata</name>
    <dbReference type="NCBI Taxonomy" id="3662"/>
    <lineage>
        <taxon>Eukaryota</taxon>
        <taxon>Viridiplantae</taxon>
        <taxon>Streptophyta</taxon>
        <taxon>Embryophyta</taxon>
        <taxon>Tracheophyta</taxon>
        <taxon>Spermatophyta</taxon>
        <taxon>Magnoliopsida</taxon>
        <taxon>eudicotyledons</taxon>
        <taxon>Gunneridae</taxon>
        <taxon>Pentapetalae</taxon>
        <taxon>rosids</taxon>
        <taxon>fabids</taxon>
        <taxon>Cucurbitales</taxon>
        <taxon>Cucurbitaceae</taxon>
        <taxon>Cucurbiteae</taxon>
        <taxon>Cucurbita</taxon>
    </lineage>
</organism>
<comment type="similarity">
    <text evidence="1">Belongs to the plant acyltransferase family.</text>
</comment>
<protein>
    <submittedName>
        <fullName evidence="3">Protein ECERIFERUM 26-like</fullName>
    </submittedName>
</protein>
<name>A0A6J1HIQ6_CUCMO</name>
<gene>
    <name evidence="3" type="primary">LOC111464405</name>
</gene>
<dbReference type="InterPro" id="IPR023213">
    <property type="entry name" value="CAT-like_dom_sf"/>
</dbReference>
<proteinExistence type="inferred from homology"/>
<accession>A0A6J1HIQ6</accession>
<dbReference type="PANTHER" id="PTHR31642">
    <property type="entry name" value="TRICHOTHECENE 3-O-ACETYLTRANSFERASE"/>
    <property type="match status" value="1"/>
</dbReference>
<dbReference type="Gene3D" id="3.30.559.10">
    <property type="entry name" value="Chloramphenicol acetyltransferase-like domain"/>
    <property type="match status" value="2"/>
</dbReference>
<evidence type="ECO:0000313" key="2">
    <source>
        <dbReference type="Proteomes" id="UP000504609"/>
    </source>
</evidence>
<dbReference type="Proteomes" id="UP000504609">
    <property type="component" value="Unplaced"/>
</dbReference>
<evidence type="ECO:0000313" key="3">
    <source>
        <dbReference type="RefSeq" id="XP_022964371.1"/>
    </source>
</evidence>